<dbReference type="SMART" id="SM00584">
    <property type="entry name" value="TLDc"/>
    <property type="match status" value="1"/>
</dbReference>
<protein>
    <recommendedName>
        <fullName evidence="2">TLDc domain-containing protein</fullName>
    </recommendedName>
</protein>
<dbReference type="PROSITE" id="PS51886">
    <property type="entry name" value="TLDC"/>
    <property type="match status" value="1"/>
</dbReference>
<organism evidence="3 4">
    <name type="scientific">Orchesella dallaii</name>
    <dbReference type="NCBI Taxonomy" id="48710"/>
    <lineage>
        <taxon>Eukaryota</taxon>
        <taxon>Metazoa</taxon>
        <taxon>Ecdysozoa</taxon>
        <taxon>Arthropoda</taxon>
        <taxon>Hexapoda</taxon>
        <taxon>Collembola</taxon>
        <taxon>Entomobryomorpha</taxon>
        <taxon>Entomobryoidea</taxon>
        <taxon>Orchesellidae</taxon>
        <taxon>Orchesellinae</taxon>
        <taxon>Orchesella</taxon>
    </lineage>
</organism>
<evidence type="ECO:0000313" key="3">
    <source>
        <dbReference type="EMBL" id="CAL8115588.1"/>
    </source>
</evidence>
<dbReference type="Proteomes" id="UP001642540">
    <property type="component" value="Unassembled WGS sequence"/>
</dbReference>
<name>A0ABP1QZN3_9HEXA</name>
<reference evidence="3 4" key="1">
    <citation type="submission" date="2024-08" db="EMBL/GenBank/DDBJ databases">
        <authorList>
            <person name="Cucini C."/>
            <person name="Frati F."/>
        </authorList>
    </citation>
    <scope>NUCLEOTIDE SEQUENCE [LARGE SCALE GENOMIC DNA]</scope>
</reference>
<dbReference type="PANTHER" id="PTHR23354:SF108">
    <property type="entry name" value="RE10231P"/>
    <property type="match status" value="1"/>
</dbReference>
<evidence type="ECO:0000256" key="1">
    <source>
        <dbReference type="SAM" id="MobiDB-lite"/>
    </source>
</evidence>
<proteinExistence type="predicted"/>
<feature type="region of interest" description="Disordered" evidence="1">
    <location>
        <begin position="184"/>
        <end position="211"/>
    </location>
</feature>
<evidence type="ECO:0000313" key="4">
    <source>
        <dbReference type="Proteomes" id="UP001642540"/>
    </source>
</evidence>
<keyword evidence="4" id="KW-1185">Reference proteome</keyword>
<gene>
    <name evidence="3" type="ORF">ODALV1_LOCUS16922</name>
</gene>
<dbReference type="EMBL" id="CAXLJM020000051">
    <property type="protein sequence ID" value="CAL8115588.1"/>
    <property type="molecule type" value="Genomic_DNA"/>
</dbReference>
<feature type="domain" description="TLDc" evidence="2">
    <location>
        <begin position="247"/>
        <end position="398"/>
    </location>
</feature>
<comment type="caution">
    <text evidence="3">The sequence shown here is derived from an EMBL/GenBank/DDBJ whole genome shotgun (WGS) entry which is preliminary data.</text>
</comment>
<sequence>MSLNIDKYAKLLSDLSGYSRQALILREVFEKYVFSSSKTAAGYIWMYYADQVPTAKTVTGDAFVQHSEKILGVITDKDQIKFYLKVFSNGKEMMSQSAFMDFLRSAYVLYRAVNKMGTGEEDSDASSPAAVSWIESVSKSAYHIKDEMSVCFLTTWILTNLPRMLNPMHKYIVGQLTTGYNKIKSGDKSSPASRNDAKSSESNGEDETVEDPTVSLIHPILMWFLRSSLPGKFLSVLDKKPESHKNAATTPQQLMEMLNLGEAATPETWSLLYDSEDQGLSINRFQHHVFNYRGPTLMFVKADNDYLFCIATDIEWRESCHFWGGEESLLLMVKPEFRIVEKGAKIFYANFSIRGYPFGIQVGKDPRNLSIEIKPEFTYVSYKQIPCKIIRLLAWGCAPPQVKVSQHDLRKWEAKQAEKNRKINLSNPEWKDNPDKYLLELAGSYKSYDNQ</sequence>
<dbReference type="Pfam" id="PF07534">
    <property type="entry name" value="TLD"/>
    <property type="match status" value="1"/>
</dbReference>
<dbReference type="InterPro" id="IPR006571">
    <property type="entry name" value="TLDc_dom"/>
</dbReference>
<evidence type="ECO:0000259" key="2">
    <source>
        <dbReference type="PROSITE" id="PS51886"/>
    </source>
</evidence>
<accession>A0ABP1QZN3</accession>
<dbReference type="PANTHER" id="PTHR23354">
    <property type="entry name" value="NUCLEOLAR PROTEIN 7/ESTROGEN RECEPTOR COACTIVATOR-RELATED"/>
    <property type="match status" value="1"/>
</dbReference>